<accession>A0A8J6C2X6</accession>
<evidence type="ECO:0000313" key="2">
    <source>
        <dbReference type="EMBL" id="KAG8458844.1"/>
    </source>
</evidence>
<dbReference type="OrthoDB" id="10627191at2759"/>
<comment type="caution">
    <text evidence="2">The sequence shown here is derived from an EMBL/GenBank/DDBJ whole genome shotgun (WGS) entry which is preliminary data.</text>
</comment>
<name>A0A8J6C2X6_DIALT</name>
<dbReference type="SMART" id="SM00233">
    <property type="entry name" value="PH"/>
    <property type="match status" value="2"/>
</dbReference>
<evidence type="ECO:0000313" key="3">
    <source>
        <dbReference type="Proteomes" id="UP000751190"/>
    </source>
</evidence>
<dbReference type="PROSITE" id="PS50003">
    <property type="entry name" value="PH_DOMAIN"/>
    <property type="match status" value="1"/>
</dbReference>
<gene>
    <name evidence="2" type="ORF">KFE25_005271</name>
</gene>
<dbReference type="Proteomes" id="UP000751190">
    <property type="component" value="Unassembled WGS sequence"/>
</dbReference>
<proteinExistence type="predicted"/>
<dbReference type="Gene3D" id="2.30.29.30">
    <property type="entry name" value="Pleckstrin-homology domain (PH domain)/Phosphotyrosine-binding domain (PTB)"/>
    <property type="match status" value="1"/>
</dbReference>
<evidence type="ECO:0000259" key="1">
    <source>
        <dbReference type="PROSITE" id="PS50003"/>
    </source>
</evidence>
<dbReference type="SUPFAM" id="SSF50729">
    <property type="entry name" value="PH domain-like"/>
    <property type="match status" value="2"/>
</dbReference>
<feature type="domain" description="PH" evidence="1">
    <location>
        <begin position="3"/>
        <end position="99"/>
    </location>
</feature>
<protein>
    <recommendedName>
        <fullName evidence="1">PH domain-containing protein</fullName>
    </recommendedName>
</protein>
<dbReference type="Pfam" id="PF00169">
    <property type="entry name" value="PH"/>
    <property type="match status" value="1"/>
</dbReference>
<dbReference type="InterPro" id="IPR001849">
    <property type="entry name" value="PH_domain"/>
</dbReference>
<sequence>MDDEAKAGYLKKKAAKGLQGFKQWKRRWIVLDGANLSWADSATSREKGRIDVDGAWLARLSDPAAARFEVGDDKELLALQGADATEARAWTDALIARRARRTSRWDDRLLGKVGASAGDRERLRAVCETWQDGHLTVLRERAPELGAALNDGAAEAAAAIAATAAAGADGTAAGSAAATPGHRLWCVLDRSTLWISSGPRTAGTPLGYIALDAVEAVRALPGQRCVVLASERGDTVTLTADTRRQLLDWNVALARSHSAARQLLRAQVLRRLDTAAEREPRAPPRPPPVSAAAAMTAERDARALAAGVPCGPDGRPLPGAVPDGGVLHVGVTPPVISATRAGAAFGACGVGTGCGGGGAHFEMQAQRMGGAVGMAGAGACGAAGVGGAADGGESVGAMASAAQRASASDAAGAAAEAAEEAAAFAEWEAEMASVRSGAHAQGVGVACAFWCARLPRLLLHAACLFCPRRMRTRTRRTLRTADAQVRTAGQRALHSAAEAAQAVDAKLLGGKGGTGVAAIGSAIHSLSEAADGADGGGAGGGGVSGADLVSRVVPVIERRGDGAELTIASARDALDHHVGHRAWLLVCAHRIPISNRWSKKVLGTRISAELEHELWAYARNLARLGAAHARATGQPMGGACGARVLRPPPRLASAAGAHAAGRPHAHVPLGHFLMLVHTLPLVLPSGQFFGFDALAAEVAAGGASGDFDAGAGGAGGGGAGGAGGAGVWAGGRDTCAELPPGASAAYAPPGALGGAGGAGGHGSDLAFVQPLIECADPTACKDAFFKAVGALQAALAPVHRARLAELDEAEATRIAAFVANAWQRVLDAGAGAPAGGTRVSVGVPDRL</sequence>
<dbReference type="EMBL" id="JAGTXO010000047">
    <property type="protein sequence ID" value="KAG8458844.1"/>
    <property type="molecule type" value="Genomic_DNA"/>
</dbReference>
<keyword evidence="3" id="KW-1185">Reference proteome</keyword>
<reference evidence="2" key="1">
    <citation type="submission" date="2021-05" db="EMBL/GenBank/DDBJ databases">
        <title>The genome of the haptophyte Pavlova lutheri (Diacronema luteri, Pavlovales) - a model for lipid biosynthesis in eukaryotic algae.</title>
        <authorList>
            <person name="Hulatt C.J."/>
            <person name="Posewitz M.C."/>
        </authorList>
    </citation>
    <scope>NUCLEOTIDE SEQUENCE</scope>
    <source>
        <strain evidence="2">NIVA-4/92</strain>
    </source>
</reference>
<dbReference type="AlphaFoldDB" id="A0A8J6C2X6"/>
<organism evidence="2 3">
    <name type="scientific">Diacronema lutheri</name>
    <name type="common">Unicellular marine alga</name>
    <name type="synonym">Monochrysis lutheri</name>
    <dbReference type="NCBI Taxonomy" id="2081491"/>
    <lineage>
        <taxon>Eukaryota</taxon>
        <taxon>Haptista</taxon>
        <taxon>Haptophyta</taxon>
        <taxon>Pavlovophyceae</taxon>
        <taxon>Pavlovales</taxon>
        <taxon>Pavlovaceae</taxon>
        <taxon>Diacronema</taxon>
    </lineage>
</organism>
<dbReference type="InterPro" id="IPR011993">
    <property type="entry name" value="PH-like_dom_sf"/>
</dbReference>
<dbReference type="CDD" id="cd00821">
    <property type="entry name" value="PH"/>
    <property type="match status" value="1"/>
</dbReference>